<dbReference type="Pfam" id="PF12696">
    <property type="entry name" value="TraG-D_C"/>
    <property type="match status" value="1"/>
</dbReference>
<dbReference type="RefSeq" id="WP_070726520.1">
    <property type="nucleotide sequence ID" value="NZ_MDZB01000092.1"/>
</dbReference>
<keyword evidence="5 7" id="KW-0472">Membrane</keyword>
<evidence type="ECO:0000256" key="3">
    <source>
        <dbReference type="ARBA" id="ARBA00022692"/>
    </source>
</evidence>
<reference evidence="9 10" key="1">
    <citation type="submission" date="2016-08" db="EMBL/GenBank/DDBJ databases">
        <title>Hymenobacter coccineus sp. nov., Hymenobacter lapidarius sp. nov. and Hymenobacter glacialis sp. nov., isolated from Antarctic soil.</title>
        <authorList>
            <person name="Sedlacek I."/>
            <person name="Kralova S."/>
            <person name="Kyrova K."/>
            <person name="Maslanova I."/>
            <person name="Stankova E."/>
            <person name="Vrbovska V."/>
            <person name="Nemec M."/>
            <person name="Bartak M."/>
            <person name="Svec P."/>
            <person name="Busse H.-J."/>
            <person name="Pantucek R."/>
        </authorList>
    </citation>
    <scope>NUCLEOTIDE SEQUENCE [LARGE SCALE GENOMIC DNA]</scope>
    <source>
        <strain evidence="9 10">CCM 8643</strain>
    </source>
</reference>
<dbReference type="EMBL" id="MDZB01000092">
    <property type="protein sequence ID" value="OGX87136.1"/>
    <property type="molecule type" value="Genomic_DNA"/>
</dbReference>
<dbReference type="AlphaFoldDB" id="A0A1G1T8D6"/>
<evidence type="ECO:0000313" key="9">
    <source>
        <dbReference type="EMBL" id="OGX87136.1"/>
    </source>
</evidence>
<dbReference type="PANTHER" id="PTHR37937:SF1">
    <property type="entry name" value="CONJUGATIVE TRANSFER: DNA TRANSPORT"/>
    <property type="match status" value="1"/>
</dbReference>
<evidence type="ECO:0000256" key="5">
    <source>
        <dbReference type="ARBA" id="ARBA00023136"/>
    </source>
</evidence>
<accession>A0A1G1T8D6</accession>
<dbReference type="GO" id="GO:0005886">
    <property type="term" value="C:plasma membrane"/>
    <property type="evidence" value="ECO:0007669"/>
    <property type="project" value="UniProtKB-SubCell"/>
</dbReference>
<comment type="caution">
    <text evidence="9">The sequence shown here is derived from an EMBL/GenBank/DDBJ whole genome shotgun (WGS) entry which is preliminary data.</text>
</comment>
<evidence type="ECO:0000256" key="7">
    <source>
        <dbReference type="SAM" id="Phobius"/>
    </source>
</evidence>
<evidence type="ECO:0000256" key="2">
    <source>
        <dbReference type="ARBA" id="ARBA00022475"/>
    </source>
</evidence>
<dbReference type="InterPro" id="IPR027417">
    <property type="entry name" value="P-loop_NTPase"/>
</dbReference>
<gene>
    <name evidence="9" type="ORF">BEN47_11690</name>
</gene>
<evidence type="ECO:0000256" key="4">
    <source>
        <dbReference type="ARBA" id="ARBA00022989"/>
    </source>
</evidence>
<dbReference type="STRING" id="1908237.BEN47_11690"/>
<evidence type="ECO:0000256" key="6">
    <source>
        <dbReference type="SAM" id="MobiDB-lite"/>
    </source>
</evidence>
<feature type="transmembrane region" description="Helical" evidence="7">
    <location>
        <begin position="232"/>
        <end position="253"/>
    </location>
</feature>
<keyword evidence="10" id="KW-1185">Reference proteome</keyword>
<evidence type="ECO:0000313" key="10">
    <source>
        <dbReference type="Proteomes" id="UP000176294"/>
    </source>
</evidence>
<keyword evidence="3 7" id="KW-0812">Transmembrane</keyword>
<dbReference type="CDD" id="cd01127">
    <property type="entry name" value="TrwB_TraG_TraD_VirD4"/>
    <property type="match status" value="1"/>
</dbReference>
<dbReference type="OrthoDB" id="102453at2"/>
<keyword evidence="2" id="KW-1003">Cell membrane</keyword>
<organism evidence="9 10">
    <name type="scientific">Hymenobacter lapidarius</name>
    <dbReference type="NCBI Taxonomy" id="1908237"/>
    <lineage>
        <taxon>Bacteria</taxon>
        <taxon>Pseudomonadati</taxon>
        <taxon>Bacteroidota</taxon>
        <taxon>Cytophagia</taxon>
        <taxon>Cytophagales</taxon>
        <taxon>Hymenobacteraceae</taxon>
        <taxon>Hymenobacter</taxon>
    </lineage>
</organism>
<feature type="transmembrane region" description="Helical" evidence="7">
    <location>
        <begin position="158"/>
        <end position="180"/>
    </location>
</feature>
<dbReference type="InterPro" id="IPR051539">
    <property type="entry name" value="T4SS-coupling_protein"/>
</dbReference>
<dbReference type="PANTHER" id="PTHR37937">
    <property type="entry name" value="CONJUGATIVE TRANSFER: DNA TRANSPORT"/>
    <property type="match status" value="1"/>
</dbReference>
<protein>
    <recommendedName>
        <fullName evidence="8">TraD/TraG TraM recognition site domain-containing protein</fullName>
    </recommendedName>
</protein>
<keyword evidence="4 7" id="KW-1133">Transmembrane helix</keyword>
<dbReference type="SUPFAM" id="SSF52540">
    <property type="entry name" value="P-loop containing nucleoside triphosphate hydrolases"/>
    <property type="match status" value="1"/>
</dbReference>
<feature type="region of interest" description="Disordered" evidence="6">
    <location>
        <begin position="673"/>
        <end position="696"/>
    </location>
</feature>
<dbReference type="Gene3D" id="3.40.50.300">
    <property type="entry name" value="P-loop containing nucleotide triphosphate hydrolases"/>
    <property type="match status" value="1"/>
</dbReference>
<dbReference type="Proteomes" id="UP000176294">
    <property type="component" value="Unassembled WGS sequence"/>
</dbReference>
<dbReference type="InterPro" id="IPR032689">
    <property type="entry name" value="TraG-D_C"/>
</dbReference>
<feature type="domain" description="TraD/TraG TraM recognition site" evidence="8">
    <location>
        <begin position="590"/>
        <end position="707"/>
    </location>
</feature>
<comment type="subcellular location">
    <subcellularLocation>
        <location evidence="1">Cell membrane</location>
        <topology evidence="1">Multi-pass membrane protein</topology>
    </subcellularLocation>
</comment>
<feature type="transmembrane region" description="Helical" evidence="7">
    <location>
        <begin position="15"/>
        <end position="34"/>
    </location>
</feature>
<name>A0A1G1T8D6_9BACT</name>
<evidence type="ECO:0000256" key="1">
    <source>
        <dbReference type="ARBA" id="ARBA00004651"/>
    </source>
</evidence>
<evidence type="ECO:0000259" key="8">
    <source>
        <dbReference type="Pfam" id="PF12696"/>
    </source>
</evidence>
<proteinExistence type="predicted"/>
<feature type="transmembrane region" description="Helical" evidence="7">
    <location>
        <begin position="200"/>
        <end position="220"/>
    </location>
</feature>
<sequence length="791" mass="85755">MTNSAPRPAAGTQNAGLIFGLVLLAIIGGDYYVLMHGPEIAQARLAQRTTQLAQQKAQREAMSVVPGAAPSAAAAENLTPKQRLAATMARIAEQKRQERIRKAQEAAAPVIGEGAAKGAVELTKTTDQELVKAKTGTDALANAGSGIGNKFLLKVARFYGPFGVYLRALLLLAGLALVFIQKAPQGKPGQAKRRAIDPQALRIVAGLSGLVFLVAGYMLLSMGGYSTGFIEFGYPGSAVAVLASGGLVGLLWATTKKPAFGLSTERKKVETPDAIYFPTADGGWITIANPFRGTLVLGGAGAGKTYSIGEPLIEQFAYKNFAGLVYDFKFPVLAEALQKALVLAERQHMAEKEKKDKYAASAAGQLQAKVSAKLFQPEQQPEEEKPVQLHIINFRDLTRSEKVNPLRAADMPVVAFAEEYSRAIINNLNPSSIRKMEFFDISAVAYLTGIIWFYKKHYPRYCTIPHVVATAMYREYTHVLSMLETDIECGDQVRSIISAVQTKADKQVGAVLGTLQVTLTRINSPEIVWVLTPNEAAGEGFSLDLNNKKTPKLLCVGNDPTLKETFSPVVSCVITVALKLMNQQNKHRSYVFLDEAATIYVPGLEVIPATARSNKVAMVYMTQDLAQMTDAYGKEKMQVMVSNLNNQFFGKVNSLETAKFISEMVGREEKEMVSTSTGTSQGRGARNNSTNQNTSYQERSLVRVQDAIGLQQGEFIGQTVETGSTFFQGTISRTDATRERFPLHPMVTFGGPGDDAEAALSKAVMDNFLLVRQQVMDTIKEHPNTLAGASQ</sequence>